<dbReference type="Pfam" id="PF00324">
    <property type="entry name" value="AA_permease"/>
    <property type="match status" value="1"/>
</dbReference>
<gene>
    <name evidence="7" type="ORF">Sv326_0546</name>
</gene>
<feature type="transmembrane region" description="Helical" evidence="5">
    <location>
        <begin position="113"/>
        <end position="135"/>
    </location>
</feature>
<keyword evidence="4 5" id="KW-0472">Membrane</keyword>
<feature type="transmembrane region" description="Helical" evidence="5">
    <location>
        <begin position="337"/>
        <end position="356"/>
    </location>
</feature>
<reference evidence="8" key="1">
    <citation type="submission" date="2020-07" db="EMBL/GenBank/DDBJ databases">
        <title>Metabolic diversity and evolutionary history of the archaeal phylum ###Micrarchaeota### uncovered from a freshwater lake metagenome.</title>
        <authorList>
            <person name="Kadnikov V.V."/>
            <person name="Savvichev A.S."/>
            <person name="Mardanov A.V."/>
            <person name="Beletsky A.V."/>
            <person name="Chupakov A.V."/>
            <person name="Kokryatskaya N.M."/>
            <person name="Pimenov N.V."/>
            <person name="Ravin N.V."/>
        </authorList>
    </citation>
    <scope>NUCLEOTIDE SEQUENCE [LARGE SCALE GENOMIC DNA]</scope>
</reference>
<protein>
    <submittedName>
        <fullName evidence="7">Amino acid transporter PotE</fullName>
    </submittedName>
</protein>
<feature type="transmembrane region" description="Helical" evidence="5">
    <location>
        <begin position="267"/>
        <end position="292"/>
    </location>
</feature>
<evidence type="ECO:0000256" key="5">
    <source>
        <dbReference type="SAM" id="Phobius"/>
    </source>
</evidence>
<dbReference type="Proteomes" id="UP000510821">
    <property type="component" value="Chromosome"/>
</dbReference>
<keyword evidence="3 5" id="KW-1133">Transmembrane helix</keyword>
<name>A0A7D6BSX6_FERL1</name>
<dbReference type="InterPro" id="IPR004841">
    <property type="entry name" value="AA-permease/SLC12A_dom"/>
</dbReference>
<dbReference type="EMBL" id="CP058998">
    <property type="protein sequence ID" value="QLJ52721.1"/>
    <property type="molecule type" value="Genomic_DNA"/>
</dbReference>
<organism evidence="7 8">
    <name type="scientific">Fermentimicrarchaeum limneticum</name>
    <dbReference type="NCBI Taxonomy" id="2795018"/>
    <lineage>
        <taxon>Archaea</taxon>
        <taxon>Candidatus Micrarchaeota</taxon>
        <taxon>Candidatus Fermentimicrarchaeales</taxon>
        <taxon>Candidatus Fermentimicrarchaeaceae</taxon>
        <taxon>Candidatus Fermentimicrarchaeum</taxon>
    </lineage>
</organism>
<feature type="transmembrane region" description="Helical" evidence="5">
    <location>
        <begin position="313"/>
        <end position="331"/>
    </location>
</feature>
<dbReference type="PIRSF" id="PIRSF006060">
    <property type="entry name" value="AA_transporter"/>
    <property type="match status" value="1"/>
</dbReference>
<sequence>MVKLKRTLGLFDIVALSIGATIGAGIFVITGTVSQIAGPSLVISVIIAGIIAALTGVSVSQLVKAFPKEGGEYEYGQKTLSPFLAFLSGWMWTLNKIVTDSVIALGFATYTVLFLPFQIQIIAAAIIVAVTAINYFGVRLTATLTSLFVVIKICILLFFVLLGIFYIKPSNFAPFSPHGIAGILQAAAIMFFAYVGFIRPIYVVEEIKQPKKNVPRGIFLGLAISAVIYFLVTFVATGLIGSDALGSTNSPLASAISVTSFPPAVDIIVFGAIIATFSVLLGDVLGLSRMIFAMGRRGDYPKWFAEIEESSQTPRRAILFAGLLIGIPTLIFDLRSLAQVASFLILVYFAFVNLSAIKLKKTLSGSSIISAIGIVGVLGLAFSLPFFSILIGALLILIGAIYYLVKKSCSANPRAYLK</sequence>
<feature type="transmembrane region" description="Helical" evidence="5">
    <location>
        <begin position="41"/>
        <end position="63"/>
    </location>
</feature>
<evidence type="ECO:0000313" key="8">
    <source>
        <dbReference type="Proteomes" id="UP000510821"/>
    </source>
</evidence>
<evidence type="ECO:0000259" key="6">
    <source>
        <dbReference type="Pfam" id="PF00324"/>
    </source>
</evidence>
<dbReference type="GO" id="GO:0005886">
    <property type="term" value="C:plasma membrane"/>
    <property type="evidence" value="ECO:0007669"/>
    <property type="project" value="UniProtKB-SubCell"/>
</dbReference>
<dbReference type="AlphaFoldDB" id="A0A7D6BSX6"/>
<evidence type="ECO:0000256" key="2">
    <source>
        <dbReference type="ARBA" id="ARBA00022692"/>
    </source>
</evidence>
<dbReference type="KEGG" id="flt:Sv326_0546"/>
<dbReference type="Gene3D" id="1.20.1740.10">
    <property type="entry name" value="Amino acid/polyamine transporter I"/>
    <property type="match status" value="1"/>
</dbReference>
<dbReference type="PANTHER" id="PTHR42770">
    <property type="entry name" value="AMINO ACID TRANSPORTER-RELATED"/>
    <property type="match status" value="1"/>
</dbReference>
<dbReference type="GO" id="GO:0022857">
    <property type="term" value="F:transmembrane transporter activity"/>
    <property type="evidence" value="ECO:0007669"/>
    <property type="project" value="InterPro"/>
</dbReference>
<evidence type="ECO:0000256" key="1">
    <source>
        <dbReference type="ARBA" id="ARBA00004141"/>
    </source>
</evidence>
<feature type="transmembrane region" description="Helical" evidence="5">
    <location>
        <begin position="179"/>
        <end position="197"/>
    </location>
</feature>
<feature type="transmembrane region" description="Helical" evidence="5">
    <location>
        <begin position="386"/>
        <end position="405"/>
    </location>
</feature>
<accession>A0A7D6BSX6</accession>
<evidence type="ECO:0000256" key="4">
    <source>
        <dbReference type="ARBA" id="ARBA00023136"/>
    </source>
</evidence>
<evidence type="ECO:0000313" key="7">
    <source>
        <dbReference type="EMBL" id="QLJ52721.1"/>
    </source>
</evidence>
<dbReference type="PANTHER" id="PTHR42770:SF7">
    <property type="entry name" value="MEMBRANE PROTEIN"/>
    <property type="match status" value="1"/>
</dbReference>
<keyword evidence="2 5" id="KW-0812">Transmembrane</keyword>
<feature type="transmembrane region" description="Helical" evidence="5">
    <location>
        <begin position="363"/>
        <end position="380"/>
    </location>
</feature>
<comment type="subcellular location">
    <subcellularLocation>
        <location evidence="1">Membrane</location>
        <topology evidence="1">Multi-pass membrane protein</topology>
    </subcellularLocation>
</comment>
<dbReference type="InterPro" id="IPR050367">
    <property type="entry name" value="APC_superfamily"/>
</dbReference>
<feature type="transmembrane region" description="Helical" evidence="5">
    <location>
        <begin position="218"/>
        <end position="240"/>
    </location>
</feature>
<feature type="transmembrane region" description="Helical" evidence="5">
    <location>
        <begin position="147"/>
        <end position="167"/>
    </location>
</feature>
<feature type="domain" description="Amino acid permease/ SLC12A" evidence="6">
    <location>
        <begin position="13"/>
        <end position="395"/>
    </location>
</feature>
<evidence type="ECO:0000256" key="3">
    <source>
        <dbReference type="ARBA" id="ARBA00022989"/>
    </source>
</evidence>
<feature type="transmembrane region" description="Helical" evidence="5">
    <location>
        <begin position="7"/>
        <end position="29"/>
    </location>
</feature>
<proteinExistence type="predicted"/>